<dbReference type="Pfam" id="PF13193">
    <property type="entry name" value="AMP-binding_C"/>
    <property type="match status" value="1"/>
</dbReference>
<dbReference type="InterPro" id="IPR010071">
    <property type="entry name" value="AA_adenyl_dom"/>
</dbReference>
<dbReference type="PANTHER" id="PTHR45527">
    <property type="entry name" value="NONRIBOSOMAL PEPTIDE SYNTHETASE"/>
    <property type="match status" value="1"/>
</dbReference>
<dbReference type="CDD" id="cd05930">
    <property type="entry name" value="A_NRPS"/>
    <property type="match status" value="1"/>
</dbReference>
<comment type="caution">
    <text evidence="3">The sequence shown here is derived from an EMBL/GenBank/DDBJ whole genome shotgun (WGS) entry which is preliminary data.</text>
</comment>
<sequence length="663" mass="70454">SVAEAVGQAQRRLAGLLAHEHASLALAQRCSGVEAPLPLFSALLNYRHSAVGDDASASAVGLEFLGGEERTNYPLGLSVDDLGEAGFSLTVQAVRPLEADRIGGYMQAALSSLVTALESAPEQPVRSLEILPPAERQLLLEDWNATEASYPSEQCIHELFEAQVQRSPEAVALVHGDETLSYGALNARANQLAHYLRELGVGPDDRVAICAERSLAMVVGLLGVLKAGGAYVPLDPAYPAERLAYMLEDSAPVAVLVHGDVPTLATGDCPVIALDDSAPWTSYPADNPERGGLTVSHLAYVIYTSGSTGQPKGVMGEHRPMVNRIVAQNKIAPFVPQDVCCQKTSIGFVDSIFETLGPLSNGVRLVVIGAQDGRDPESLLARLVDAGVTRLITVPSLASSLLEAAQGEELCSIRTWTLSGEALSRSLLDRFSALPGCTIDNLYGSSEVTADTTVYRVDNAGLPLCGGVPIGRPLANTRVYLLDAYGQPVPVGVAGEIHIGGVGVARGYLNRPELTAERFVLDPFSAESGARMYRTGDLGRYRPDGNIEYLGRNDFQVKIRGFRIETGEIEAALLAQDTIAEASVMAREDAPGDKRLVAYLVPKTDELDVAAVRAALAQSLPAYMVPAAFVALEQLPLTPNGKLDRQALPAPEDDAYVRAVYEA</sequence>
<reference evidence="3 4" key="1">
    <citation type="submission" date="2019-02" db="EMBL/GenBank/DDBJ databases">
        <title>Marinobacter halodurans sp. nov., a marine bacterium isolated from sea tidal flat.</title>
        <authorList>
            <person name="Yoo Y."/>
            <person name="Lee D.W."/>
            <person name="Kim B.S."/>
            <person name="Kim J.-J."/>
        </authorList>
    </citation>
    <scope>NUCLEOTIDE SEQUENCE [LARGE SCALE GENOMIC DNA]</scope>
    <source>
        <strain evidence="3 4">YJ-S3-2</strain>
    </source>
</reference>
<dbReference type="SUPFAM" id="SSF52777">
    <property type="entry name" value="CoA-dependent acyltransferases"/>
    <property type="match status" value="1"/>
</dbReference>
<dbReference type="Proteomes" id="UP000313645">
    <property type="component" value="Unassembled WGS sequence"/>
</dbReference>
<evidence type="ECO:0000259" key="1">
    <source>
        <dbReference type="Pfam" id="PF00501"/>
    </source>
</evidence>
<dbReference type="InterPro" id="IPR045851">
    <property type="entry name" value="AMP-bd_C_sf"/>
</dbReference>
<dbReference type="InterPro" id="IPR020845">
    <property type="entry name" value="AMP-binding_CS"/>
</dbReference>
<proteinExistence type="predicted"/>
<organism evidence="3 4">
    <name type="scientific">Marinobacter halodurans</name>
    <dbReference type="NCBI Taxonomy" id="2528979"/>
    <lineage>
        <taxon>Bacteria</taxon>
        <taxon>Pseudomonadati</taxon>
        <taxon>Pseudomonadota</taxon>
        <taxon>Gammaproteobacteria</taxon>
        <taxon>Pseudomonadales</taxon>
        <taxon>Marinobacteraceae</taxon>
        <taxon>Marinobacter</taxon>
    </lineage>
</organism>
<name>A0ABY1ZEZ7_9GAMM</name>
<dbReference type="PROSITE" id="PS00455">
    <property type="entry name" value="AMP_BINDING"/>
    <property type="match status" value="1"/>
</dbReference>
<evidence type="ECO:0000259" key="2">
    <source>
        <dbReference type="Pfam" id="PF13193"/>
    </source>
</evidence>
<dbReference type="Pfam" id="PF00501">
    <property type="entry name" value="AMP-binding"/>
    <property type="match status" value="1"/>
</dbReference>
<feature type="domain" description="AMP-binding enzyme C-terminal" evidence="2">
    <location>
        <begin position="568"/>
        <end position="642"/>
    </location>
</feature>
<dbReference type="SUPFAM" id="SSF56801">
    <property type="entry name" value="Acetyl-CoA synthetase-like"/>
    <property type="match status" value="1"/>
</dbReference>
<dbReference type="RefSeq" id="WP_131484293.1">
    <property type="nucleotide sequence ID" value="NZ_SJDL01000110.1"/>
</dbReference>
<dbReference type="Gene3D" id="2.30.38.10">
    <property type="entry name" value="Luciferase, Domain 3"/>
    <property type="match status" value="1"/>
</dbReference>
<dbReference type="InterPro" id="IPR000873">
    <property type="entry name" value="AMP-dep_synth/lig_dom"/>
</dbReference>
<gene>
    <name evidence="3" type="ORF">EZI54_23605</name>
</gene>
<keyword evidence="4" id="KW-1185">Reference proteome</keyword>
<dbReference type="Gene3D" id="3.40.50.980">
    <property type="match status" value="2"/>
</dbReference>
<feature type="domain" description="AMP-dependent synthetase/ligase" evidence="1">
    <location>
        <begin position="160"/>
        <end position="509"/>
    </location>
</feature>
<dbReference type="InterPro" id="IPR025110">
    <property type="entry name" value="AMP-bd_C"/>
</dbReference>
<feature type="non-terminal residue" evidence="3">
    <location>
        <position position="1"/>
    </location>
</feature>
<dbReference type="PANTHER" id="PTHR45527:SF1">
    <property type="entry name" value="FATTY ACID SYNTHASE"/>
    <property type="match status" value="1"/>
</dbReference>
<dbReference type="Gene3D" id="3.30.300.30">
    <property type="match status" value="1"/>
</dbReference>
<dbReference type="EMBL" id="SJDL01000110">
    <property type="protein sequence ID" value="TBW45305.1"/>
    <property type="molecule type" value="Genomic_DNA"/>
</dbReference>
<dbReference type="Gene3D" id="3.30.559.30">
    <property type="entry name" value="Nonribosomal peptide synthetase, condensation domain"/>
    <property type="match status" value="1"/>
</dbReference>
<protein>
    <submittedName>
        <fullName evidence="3">Amino acid adenylation domain-containing protein</fullName>
    </submittedName>
</protein>
<dbReference type="NCBIfam" id="TIGR01733">
    <property type="entry name" value="AA-adenyl-dom"/>
    <property type="match status" value="1"/>
</dbReference>
<evidence type="ECO:0000313" key="3">
    <source>
        <dbReference type="EMBL" id="TBW45305.1"/>
    </source>
</evidence>
<feature type="non-terminal residue" evidence="3">
    <location>
        <position position="663"/>
    </location>
</feature>
<accession>A0ABY1ZEZ7</accession>
<evidence type="ECO:0000313" key="4">
    <source>
        <dbReference type="Proteomes" id="UP000313645"/>
    </source>
</evidence>